<evidence type="ECO:0000313" key="2">
    <source>
        <dbReference type="Proteomes" id="UP001184614"/>
    </source>
</evidence>
<protein>
    <submittedName>
        <fullName evidence="1">Uncharacterized protein</fullName>
    </submittedName>
</protein>
<sequence>MQFKLPPTPLSFAKGIAEKAIEHTKDVSSQAADAINQFIASDKEQTYRFRAATYEEANSGIKVLLGKNQGDRLAKLLHNGLHHGFIAFGAVDLFADSDGIFELEYGNWRIKKAMLKGDRETVVFPLSARNEPLIFTADGKASLSFAGNVVQADGDESIVVLNNIAK</sequence>
<name>A0ABU1MEY6_9HYPH</name>
<reference evidence="1 2" key="1">
    <citation type="submission" date="2023-07" db="EMBL/GenBank/DDBJ databases">
        <title>Sorghum-associated microbial communities from plants grown in Nebraska, USA.</title>
        <authorList>
            <person name="Schachtman D."/>
        </authorList>
    </citation>
    <scope>NUCLEOTIDE SEQUENCE [LARGE SCALE GENOMIC DNA]</scope>
    <source>
        <strain evidence="1 2">DS1730</strain>
    </source>
</reference>
<gene>
    <name evidence="1" type="ORF">J2782_004363</name>
</gene>
<organism evidence="1 2">
    <name type="scientific">Brucella pseudogrignonensis</name>
    <dbReference type="NCBI Taxonomy" id="419475"/>
    <lineage>
        <taxon>Bacteria</taxon>
        <taxon>Pseudomonadati</taxon>
        <taxon>Pseudomonadota</taxon>
        <taxon>Alphaproteobacteria</taxon>
        <taxon>Hyphomicrobiales</taxon>
        <taxon>Brucellaceae</taxon>
        <taxon>Brucella/Ochrobactrum group</taxon>
        <taxon>Brucella</taxon>
    </lineage>
</organism>
<keyword evidence="2" id="KW-1185">Reference proteome</keyword>
<dbReference type="RefSeq" id="WP_310016082.1">
    <property type="nucleotide sequence ID" value="NZ_JAVDQT010000013.1"/>
</dbReference>
<proteinExistence type="predicted"/>
<comment type="caution">
    <text evidence="1">The sequence shown here is derived from an EMBL/GenBank/DDBJ whole genome shotgun (WGS) entry which is preliminary data.</text>
</comment>
<dbReference type="EMBL" id="JAVDQT010000013">
    <property type="protein sequence ID" value="MDR6434610.1"/>
    <property type="molecule type" value="Genomic_DNA"/>
</dbReference>
<dbReference type="Proteomes" id="UP001184614">
    <property type="component" value="Unassembled WGS sequence"/>
</dbReference>
<accession>A0ABU1MEY6</accession>
<evidence type="ECO:0000313" key="1">
    <source>
        <dbReference type="EMBL" id="MDR6434610.1"/>
    </source>
</evidence>